<dbReference type="EMBL" id="CP036280">
    <property type="protein sequence ID" value="QDU71064.1"/>
    <property type="molecule type" value="Genomic_DNA"/>
</dbReference>
<accession>A0A518BVV7</accession>
<dbReference type="SUPFAM" id="SSF52540">
    <property type="entry name" value="P-loop containing nucleoside triphosphate hydrolases"/>
    <property type="match status" value="1"/>
</dbReference>
<keyword evidence="2" id="KW-1185">Reference proteome</keyword>
<dbReference type="Proteomes" id="UP000320386">
    <property type="component" value="Chromosome"/>
</dbReference>
<organism evidence="1 2">
    <name type="scientific">Mucisphaera calidilacus</name>
    <dbReference type="NCBI Taxonomy" id="2527982"/>
    <lineage>
        <taxon>Bacteria</taxon>
        <taxon>Pseudomonadati</taxon>
        <taxon>Planctomycetota</taxon>
        <taxon>Phycisphaerae</taxon>
        <taxon>Phycisphaerales</taxon>
        <taxon>Phycisphaeraceae</taxon>
        <taxon>Mucisphaera</taxon>
    </lineage>
</organism>
<dbReference type="AlphaFoldDB" id="A0A518BVV7"/>
<dbReference type="InterPro" id="IPR027417">
    <property type="entry name" value="P-loop_NTPase"/>
</dbReference>
<dbReference type="Pfam" id="PF13479">
    <property type="entry name" value="AAA_24"/>
    <property type="match status" value="1"/>
</dbReference>
<dbReference type="OrthoDB" id="5413799at2"/>
<dbReference type="KEGG" id="mcad:Pan265_09090"/>
<reference evidence="1 2" key="1">
    <citation type="submission" date="2019-02" db="EMBL/GenBank/DDBJ databases">
        <title>Deep-cultivation of Planctomycetes and their phenomic and genomic characterization uncovers novel biology.</title>
        <authorList>
            <person name="Wiegand S."/>
            <person name="Jogler M."/>
            <person name="Boedeker C."/>
            <person name="Pinto D."/>
            <person name="Vollmers J."/>
            <person name="Rivas-Marin E."/>
            <person name="Kohn T."/>
            <person name="Peeters S.H."/>
            <person name="Heuer A."/>
            <person name="Rast P."/>
            <person name="Oberbeckmann S."/>
            <person name="Bunk B."/>
            <person name="Jeske O."/>
            <person name="Meyerdierks A."/>
            <person name="Storesund J.E."/>
            <person name="Kallscheuer N."/>
            <person name="Luecker S."/>
            <person name="Lage O.M."/>
            <person name="Pohl T."/>
            <person name="Merkel B.J."/>
            <person name="Hornburger P."/>
            <person name="Mueller R.-W."/>
            <person name="Bruemmer F."/>
            <person name="Labrenz M."/>
            <person name="Spormann A.M."/>
            <person name="Op den Camp H."/>
            <person name="Overmann J."/>
            <person name="Amann R."/>
            <person name="Jetten M.S.M."/>
            <person name="Mascher T."/>
            <person name="Medema M.H."/>
            <person name="Devos D.P."/>
            <person name="Kaster A.-K."/>
            <person name="Ovreas L."/>
            <person name="Rohde M."/>
            <person name="Galperin M.Y."/>
            <person name="Jogler C."/>
        </authorList>
    </citation>
    <scope>NUCLEOTIDE SEQUENCE [LARGE SCALE GENOMIC DNA]</scope>
    <source>
        <strain evidence="1 2">Pan265</strain>
    </source>
</reference>
<proteinExistence type="predicted"/>
<dbReference type="RefSeq" id="WP_145445205.1">
    <property type="nucleotide sequence ID" value="NZ_CP036280.1"/>
</dbReference>
<evidence type="ECO:0000313" key="1">
    <source>
        <dbReference type="EMBL" id="QDU71064.1"/>
    </source>
</evidence>
<sequence>MPLMDSLITATTPAPPKMIVYGQPGVGKTTFAASANAILIDCENGAGAVRGLKRTPYLQSWPQMRQWLVELTSSPPDDVPALAIDTIDWMVQRIVEHVVLDLDPKAKGEITNTLGHCHGGYFRGREIVQNIVYRDLLPMLSAIADNGTAIILLAHAANTKITTPEGFDQRLAAPDLPQWIAQPFIEWADAVLYASQTGDQRTLLTRGTNVVLAKNRYGLAPELPLSWSALTLAMSDTPPTPSKEP</sequence>
<name>A0A518BVV7_9BACT</name>
<gene>
    <name evidence="1" type="ORF">Pan265_09090</name>
</gene>
<evidence type="ECO:0000313" key="2">
    <source>
        <dbReference type="Proteomes" id="UP000320386"/>
    </source>
</evidence>
<protein>
    <submittedName>
        <fullName evidence="1">Uncharacterized protein</fullName>
    </submittedName>
</protein>